<feature type="transmembrane region" description="Helical" evidence="8">
    <location>
        <begin position="20"/>
        <end position="45"/>
    </location>
</feature>
<protein>
    <submittedName>
        <fullName evidence="11">ABC transporter</fullName>
    </submittedName>
</protein>
<dbReference type="OrthoDB" id="9806127at2"/>
<evidence type="ECO:0000256" key="8">
    <source>
        <dbReference type="SAM" id="Phobius"/>
    </source>
</evidence>
<feature type="region of interest" description="Disordered" evidence="7">
    <location>
        <begin position="316"/>
        <end position="343"/>
    </location>
</feature>
<feature type="compositionally biased region" description="Pro residues" evidence="7">
    <location>
        <begin position="597"/>
        <end position="617"/>
    </location>
</feature>
<dbReference type="InterPro" id="IPR003593">
    <property type="entry name" value="AAA+_ATPase"/>
</dbReference>
<feature type="transmembrane region" description="Helical" evidence="8">
    <location>
        <begin position="57"/>
        <end position="74"/>
    </location>
</feature>
<dbReference type="GO" id="GO:0140359">
    <property type="term" value="F:ABC-type transporter activity"/>
    <property type="evidence" value="ECO:0007669"/>
    <property type="project" value="InterPro"/>
</dbReference>
<dbReference type="STRING" id="285458.BGM19_20225"/>
<dbReference type="CDD" id="cd03228">
    <property type="entry name" value="ABCC_MRP_Like"/>
    <property type="match status" value="1"/>
</dbReference>
<comment type="subcellular location">
    <subcellularLocation>
        <location evidence="1">Cell membrane</location>
        <topology evidence="1">Multi-pass membrane protein</topology>
    </subcellularLocation>
</comment>
<feature type="transmembrane region" description="Helical" evidence="8">
    <location>
        <begin position="158"/>
        <end position="178"/>
    </location>
</feature>
<dbReference type="Pfam" id="PF00664">
    <property type="entry name" value="ABC_membrane"/>
    <property type="match status" value="1"/>
</dbReference>
<evidence type="ECO:0000256" key="5">
    <source>
        <dbReference type="ARBA" id="ARBA00022989"/>
    </source>
</evidence>
<dbReference type="InterPro" id="IPR027417">
    <property type="entry name" value="P-loop_NTPase"/>
</dbReference>
<evidence type="ECO:0000256" key="2">
    <source>
        <dbReference type="ARBA" id="ARBA00022692"/>
    </source>
</evidence>
<dbReference type="Proteomes" id="UP000095759">
    <property type="component" value="Unassembled WGS sequence"/>
</dbReference>
<dbReference type="Gene3D" id="3.40.50.300">
    <property type="entry name" value="P-loop containing nucleotide triphosphate hydrolases"/>
    <property type="match status" value="1"/>
</dbReference>
<evidence type="ECO:0000256" key="4">
    <source>
        <dbReference type="ARBA" id="ARBA00022840"/>
    </source>
</evidence>
<keyword evidence="2 8" id="KW-0812">Transmembrane</keyword>
<keyword evidence="4" id="KW-0067">ATP-binding</keyword>
<dbReference type="GO" id="GO:0005886">
    <property type="term" value="C:plasma membrane"/>
    <property type="evidence" value="ECO:0007669"/>
    <property type="project" value="UniProtKB-SubCell"/>
</dbReference>
<feature type="domain" description="ABC transporter" evidence="9">
    <location>
        <begin position="346"/>
        <end position="578"/>
    </location>
</feature>
<sequence length="639" mass="66675">MNREAGRLLRSALHRRRREFLRIAGWSFVQAVPALLSGWVIARAVDDGFLAGRPGQGAAWLGVLAVAVLVGAWGTRHTALGLASVVEPFRDELVTLVTTGTLHRSARHGEPADTGSVARLTEHVEIAREAYGAVIMFVQTFLITAVSVVLGLAALDPALLLLVLPPLLLGLGVFLSALRAMAARQRAVVVADERLAETMSAAAGGLRDVVACGAEERVEARTGERIDASVRAARALARLTALRTAALGISGWVPLLLILAGTPWLVRGGVSAGAILGAVAYVSQGLQPALQDFVRGLAGSGLWLAVSLARIAEAARTPPEEDKQRADVAPRKREAGPEQETRRPSVELCGVTFGYAGSAEPVIRDLDLRLDPGHHLAVVGPSGAGKSTLAALVAGLLVPLRGQVLLGGDPVRAPVACAPAALAGRRVLIPQEAYVFDGTLRENLAYLSPDAPAAELDRAVESVGAGPLAERPGGYDAPLDPQELSAGGRQLLALARAYLPPAQLVLLDEATCHLDPAAEAVAEQAFARRPGTLIVIAHRISSALRADVVLVLDGPQTRLGTHEELMASSALYRDLVGHWEATARPPAPAPAAASPAGPAPATPQTPAPEAAPQPAPAPTSAYAYAVQPHRARRTHRTTE</sequence>
<keyword evidence="3" id="KW-0547">Nucleotide-binding</keyword>
<evidence type="ECO:0000256" key="7">
    <source>
        <dbReference type="SAM" id="MobiDB-lite"/>
    </source>
</evidence>
<feature type="domain" description="ABC transmembrane type-1" evidence="10">
    <location>
        <begin position="27"/>
        <end position="291"/>
    </location>
</feature>
<gene>
    <name evidence="11" type="ORF">AS594_16715</name>
</gene>
<dbReference type="InterPro" id="IPR011527">
    <property type="entry name" value="ABC1_TM_dom"/>
</dbReference>
<comment type="caution">
    <text evidence="11">The sequence shown here is derived from an EMBL/GenBank/DDBJ whole genome shotgun (WGS) entry which is preliminary data.</text>
</comment>
<dbReference type="RefSeq" id="WP_069935140.1">
    <property type="nucleotide sequence ID" value="NZ_MEHJ01000001.1"/>
</dbReference>
<dbReference type="PROSITE" id="PS50893">
    <property type="entry name" value="ABC_TRANSPORTER_2"/>
    <property type="match status" value="1"/>
</dbReference>
<dbReference type="GO" id="GO:0005524">
    <property type="term" value="F:ATP binding"/>
    <property type="evidence" value="ECO:0007669"/>
    <property type="project" value="UniProtKB-KW"/>
</dbReference>
<dbReference type="SUPFAM" id="SSF90123">
    <property type="entry name" value="ABC transporter transmembrane region"/>
    <property type="match status" value="1"/>
</dbReference>
<organism evidence="11 12">
    <name type="scientific">Streptomyces agglomeratus</name>
    <dbReference type="NCBI Taxonomy" id="285458"/>
    <lineage>
        <taxon>Bacteria</taxon>
        <taxon>Bacillati</taxon>
        <taxon>Actinomycetota</taxon>
        <taxon>Actinomycetes</taxon>
        <taxon>Kitasatosporales</taxon>
        <taxon>Streptomycetaceae</taxon>
        <taxon>Streptomyces</taxon>
    </lineage>
</organism>
<name>A0A1E5P8V7_9ACTN</name>
<dbReference type="InterPro" id="IPR003439">
    <property type="entry name" value="ABC_transporter-like_ATP-bd"/>
</dbReference>
<dbReference type="Pfam" id="PF00005">
    <property type="entry name" value="ABC_tran"/>
    <property type="match status" value="1"/>
</dbReference>
<dbReference type="GO" id="GO:0034040">
    <property type="term" value="F:ATPase-coupled lipid transmembrane transporter activity"/>
    <property type="evidence" value="ECO:0007669"/>
    <property type="project" value="TreeGrafter"/>
</dbReference>
<reference evidence="11 12" key="1">
    <citation type="submission" date="2016-08" db="EMBL/GenBank/DDBJ databases">
        <title>Complete genome sequence of Streptomyces agglomeratus strain 6-3-2, a novel anti-MRSA actinomycete isolated from Wuli of Tebit, China.</title>
        <authorList>
            <person name="Chen X."/>
        </authorList>
    </citation>
    <scope>NUCLEOTIDE SEQUENCE [LARGE SCALE GENOMIC DNA]</scope>
    <source>
        <strain evidence="11 12">6-3-2</strain>
    </source>
</reference>
<keyword evidence="5 8" id="KW-1133">Transmembrane helix</keyword>
<dbReference type="EMBL" id="MEHJ01000001">
    <property type="protein sequence ID" value="OEJ25897.1"/>
    <property type="molecule type" value="Genomic_DNA"/>
</dbReference>
<dbReference type="PANTHER" id="PTHR24221">
    <property type="entry name" value="ATP-BINDING CASSETTE SUB-FAMILY B"/>
    <property type="match status" value="1"/>
</dbReference>
<feature type="compositionally biased region" description="Basic and acidic residues" evidence="7">
    <location>
        <begin position="318"/>
        <end position="343"/>
    </location>
</feature>
<dbReference type="AlphaFoldDB" id="A0A1E5P8V7"/>
<evidence type="ECO:0000256" key="6">
    <source>
        <dbReference type="ARBA" id="ARBA00023136"/>
    </source>
</evidence>
<proteinExistence type="predicted"/>
<keyword evidence="12" id="KW-1185">Reference proteome</keyword>
<dbReference type="InterPro" id="IPR036640">
    <property type="entry name" value="ABC1_TM_sf"/>
</dbReference>
<keyword evidence="6 8" id="KW-0472">Membrane</keyword>
<dbReference type="Gene3D" id="1.20.1560.10">
    <property type="entry name" value="ABC transporter type 1, transmembrane domain"/>
    <property type="match status" value="1"/>
</dbReference>
<dbReference type="PANTHER" id="PTHR24221:SF654">
    <property type="entry name" value="ATP-BINDING CASSETTE SUB-FAMILY B MEMBER 6"/>
    <property type="match status" value="1"/>
</dbReference>
<evidence type="ECO:0000313" key="12">
    <source>
        <dbReference type="Proteomes" id="UP000095759"/>
    </source>
</evidence>
<evidence type="ECO:0000259" key="10">
    <source>
        <dbReference type="PROSITE" id="PS50929"/>
    </source>
</evidence>
<dbReference type="SUPFAM" id="SSF52540">
    <property type="entry name" value="P-loop containing nucleoside triphosphate hydrolases"/>
    <property type="match status" value="1"/>
</dbReference>
<evidence type="ECO:0000256" key="3">
    <source>
        <dbReference type="ARBA" id="ARBA00022741"/>
    </source>
</evidence>
<feature type="region of interest" description="Disordered" evidence="7">
    <location>
        <begin position="583"/>
        <end position="639"/>
    </location>
</feature>
<accession>A0A1E5P8V7</accession>
<dbReference type="InterPro" id="IPR039421">
    <property type="entry name" value="Type_1_exporter"/>
</dbReference>
<evidence type="ECO:0000256" key="1">
    <source>
        <dbReference type="ARBA" id="ARBA00004651"/>
    </source>
</evidence>
<feature type="compositionally biased region" description="Basic residues" evidence="7">
    <location>
        <begin position="629"/>
        <end position="639"/>
    </location>
</feature>
<feature type="transmembrane region" description="Helical" evidence="8">
    <location>
        <begin position="235"/>
        <end position="258"/>
    </location>
</feature>
<dbReference type="GO" id="GO:0016887">
    <property type="term" value="F:ATP hydrolysis activity"/>
    <property type="evidence" value="ECO:0007669"/>
    <property type="project" value="InterPro"/>
</dbReference>
<evidence type="ECO:0000313" key="11">
    <source>
        <dbReference type="EMBL" id="OEJ25897.1"/>
    </source>
</evidence>
<feature type="compositionally biased region" description="Low complexity" evidence="7">
    <location>
        <begin position="583"/>
        <end position="596"/>
    </location>
</feature>
<dbReference type="SMART" id="SM00382">
    <property type="entry name" value="AAA"/>
    <property type="match status" value="1"/>
</dbReference>
<evidence type="ECO:0000259" key="9">
    <source>
        <dbReference type="PROSITE" id="PS50893"/>
    </source>
</evidence>
<dbReference type="PROSITE" id="PS50929">
    <property type="entry name" value="ABC_TM1F"/>
    <property type="match status" value="1"/>
</dbReference>
<feature type="transmembrane region" description="Helical" evidence="8">
    <location>
        <begin position="130"/>
        <end position="152"/>
    </location>
</feature>